<organism evidence="10">
    <name type="scientific">Fundidesulfovibrio putealis</name>
    <dbReference type="NCBI Taxonomy" id="270496"/>
    <lineage>
        <taxon>Bacteria</taxon>
        <taxon>Pseudomonadati</taxon>
        <taxon>Thermodesulfobacteriota</taxon>
        <taxon>Desulfovibrionia</taxon>
        <taxon>Desulfovibrionales</taxon>
        <taxon>Desulfovibrionaceae</taxon>
        <taxon>Fundidesulfovibrio</taxon>
    </lineage>
</organism>
<reference evidence="10" key="1">
    <citation type="journal article" date="2020" name="mSystems">
        <title>Genome- and Community-Level Interaction Insights into Carbon Utilization and Element Cycling Functions of Hydrothermarchaeota in Hydrothermal Sediment.</title>
        <authorList>
            <person name="Zhou Z."/>
            <person name="Liu Y."/>
            <person name="Xu W."/>
            <person name="Pan J."/>
            <person name="Luo Z.H."/>
            <person name="Li M."/>
        </authorList>
    </citation>
    <scope>NUCLEOTIDE SEQUENCE [LARGE SCALE GENOMIC DNA]</scope>
    <source>
        <strain evidence="10">SpSt-413</strain>
    </source>
</reference>
<proteinExistence type="inferred from homology"/>
<keyword evidence="8" id="KW-0963">Cytoplasm</keyword>
<dbReference type="AlphaFoldDB" id="A0A7C4AGR9"/>
<comment type="caution">
    <text evidence="10">The sequence shown here is derived from an EMBL/GenBank/DDBJ whole genome shotgun (WGS) entry which is preliminary data.</text>
</comment>
<keyword evidence="2 8" id="KW-0808">Transferase</keyword>
<dbReference type="Pfam" id="PF01648">
    <property type="entry name" value="ACPS"/>
    <property type="match status" value="1"/>
</dbReference>
<dbReference type="NCBIfam" id="TIGR00516">
    <property type="entry name" value="acpS"/>
    <property type="match status" value="1"/>
</dbReference>
<comment type="function">
    <text evidence="8">Transfers the 4'-phosphopantetheine moiety from coenzyme A to a Ser of acyl-carrier-protein.</text>
</comment>
<evidence type="ECO:0000256" key="7">
    <source>
        <dbReference type="ARBA" id="ARBA00023160"/>
    </source>
</evidence>
<dbReference type="HAMAP" id="MF_00101">
    <property type="entry name" value="AcpS"/>
    <property type="match status" value="1"/>
</dbReference>
<sequence length="124" mass="13245">MIVGLGMDVAELDRIRAAHDRHGERFLARIYTRQERAALPPQPAPYLAARFAAKEAAAKALGTGFSGGITFKDIEVGADQSGKPLLRFSGKALERAMELGVTRVHVSLTHGRDVAAAVVVLEAP</sequence>
<dbReference type="EMBL" id="DSRP01000377">
    <property type="protein sequence ID" value="HGG92380.1"/>
    <property type="molecule type" value="Genomic_DNA"/>
</dbReference>
<comment type="catalytic activity">
    <reaction evidence="8">
        <text>apo-[ACP] + CoA = holo-[ACP] + adenosine 3',5'-bisphosphate + H(+)</text>
        <dbReference type="Rhea" id="RHEA:12068"/>
        <dbReference type="Rhea" id="RHEA-COMP:9685"/>
        <dbReference type="Rhea" id="RHEA-COMP:9690"/>
        <dbReference type="ChEBI" id="CHEBI:15378"/>
        <dbReference type="ChEBI" id="CHEBI:29999"/>
        <dbReference type="ChEBI" id="CHEBI:57287"/>
        <dbReference type="ChEBI" id="CHEBI:58343"/>
        <dbReference type="ChEBI" id="CHEBI:64479"/>
        <dbReference type="EC" id="2.7.8.7"/>
    </reaction>
</comment>
<dbReference type="Gene3D" id="3.90.470.20">
    <property type="entry name" value="4'-phosphopantetheinyl transferase domain"/>
    <property type="match status" value="1"/>
</dbReference>
<keyword evidence="6 8" id="KW-0443">Lipid metabolism</keyword>
<gene>
    <name evidence="8" type="primary">acpS</name>
    <name evidence="10" type="ORF">ENR59_05440</name>
</gene>
<evidence type="ECO:0000256" key="8">
    <source>
        <dbReference type="HAMAP-Rule" id="MF_00101"/>
    </source>
</evidence>
<feature type="binding site" evidence="8">
    <location>
        <position position="55"/>
    </location>
    <ligand>
        <name>Mg(2+)</name>
        <dbReference type="ChEBI" id="CHEBI:18420"/>
    </ligand>
</feature>
<accession>A0A7C4AGR9</accession>
<dbReference type="NCBIfam" id="TIGR00556">
    <property type="entry name" value="pantethn_trn"/>
    <property type="match status" value="1"/>
</dbReference>
<dbReference type="SUPFAM" id="SSF56214">
    <property type="entry name" value="4'-phosphopantetheinyl transferase"/>
    <property type="match status" value="1"/>
</dbReference>
<comment type="similarity">
    <text evidence="8">Belongs to the P-Pant transferase superfamily. AcpS family.</text>
</comment>
<evidence type="ECO:0000256" key="3">
    <source>
        <dbReference type="ARBA" id="ARBA00022723"/>
    </source>
</evidence>
<evidence type="ECO:0000256" key="1">
    <source>
        <dbReference type="ARBA" id="ARBA00022516"/>
    </source>
</evidence>
<comment type="subcellular location">
    <subcellularLocation>
        <location evidence="8">Cytoplasm</location>
    </subcellularLocation>
</comment>
<evidence type="ECO:0000259" key="9">
    <source>
        <dbReference type="Pfam" id="PF01648"/>
    </source>
</evidence>
<dbReference type="InterPro" id="IPR008278">
    <property type="entry name" value="4-PPantetheinyl_Trfase_dom"/>
</dbReference>
<keyword evidence="1 8" id="KW-0444">Lipid biosynthesis</keyword>
<evidence type="ECO:0000256" key="5">
    <source>
        <dbReference type="ARBA" id="ARBA00022842"/>
    </source>
</evidence>
<keyword evidence="4 8" id="KW-0276">Fatty acid metabolism</keyword>
<protein>
    <recommendedName>
        <fullName evidence="8">Holo-[acyl-carrier-protein] synthase</fullName>
        <shortName evidence="8">Holo-ACP synthase</shortName>
        <ecNumber evidence="8">2.7.8.7</ecNumber>
    </recommendedName>
    <alternativeName>
        <fullName evidence="8">4'-phosphopantetheinyl transferase AcpS</fullName>
    </alternativeName>
</protein>
<evidence type="ECO:0000256" key="2">
    <source>
        <dbReference type="ARBA" id="ARBA00022679"/>
    </source>
</evidence>
<keyword evidence="7 8" id="KW-0275">Fatty acid biosynthesis</keyword>
<evidence type="ECO:0000256" key="6">
    <source>
        <dbReference type="ARBA" id="ARBA00023098"/>
    </source>
</evidence>
<dbReference type="EC" id="2.7.8.7" evidence="8"/>
<keyword evidence="5 8" id="KW-0460">Magnesium</keyword>
<dbReference type="GO" id="GO:0005737">
    <property type="term" value="C:cytoplasm"/>
    <property type="evidence" value="ECO:0007669"/>
    <property type="project" value="UniProtKB-SubCell"/>
</dbReference>
<dbReference type="GO" id="GO:0008897">
    <property type="term" value="F:holo-[acyl-carrier-protein] synthase activity"/>
    <property type="evidence" value="ECO:0007669"/>
    <property type="project" value="UniProtKB-UniRule"/>
</dbReference>
<evidence type="ECO:0000313" key="10">
    <source>
        <dbReference type="EMBL" id="HGG92380.1"/>
    </source>
</evidence>
<feature type="domain" description="4'-phosphopantetheinyl transferase" evidence="9">
    <location>
        <begin position="4"/>
        <end position="117"/>
    </location>
</feature>
<evidence type="ECO:0000256" key="4">
    <source>
        <dbReference type="ARBA" id="ARBA00022832"/>
    </source>
</evidence>
<dbReference type="NCBIfam" id="NF000832">
    <property type="entry name" value="PRK00070.3-2"/>
    <property type="match status" value="1"/>
</dbReference>
<dbReference type="InterPro" id="IPR037143">
    <property type="entry name" value="4-PPantetheinyl_Trfase_dom_sf"/>
</dbReference>
<comment type="cofactor">
    <cofactor evidence="8">
        <name>Mg(2+)</name>
        <dbReference type="ChEBI" id="CHEBI:18420"/>
    </cofactor>
</comment>
<feature type="binding site" evidence="8">
    <location>
        <position position="8"/>
    </location>
    <ligand>
        <name>Mg(2+)</name>
        <dbReference type="ChEBI" id="CHEBI:18420"/>
    </ligand>
</feature>
<dbReference type="NCBIfam" id="NF011251">
    <property type="entry name" value="PRK14657.1"/>
    <property type="match status" value="1"/>
</dbReference>
<dbReference type="InterPro" id="IPR002582">
    <property type="entry name" value="ACPS"/>
</dbReference>
<dbReference type="InterPro" id="IPR004568">
    <property type="entry name" value="Ppantetheine-prot_Trfase_dom"/>
</dbReference>
<keyword evidence="3 8" id="KW-0479">Metal-binding</keyword>
<name>A0A7C4AGR9_9BACT</name>
<dbReference type="GO" id="GO:0000287">
    <property type="term" value="F:magnesium ion binding"/>
    <property type="evidence" value="ECO:0007669"/>
    <property type="project" value="UniProtKB-UniRule"/>
</dbReference>
<dbReference type="GO" id="GO:0006633">
    <property type="term" value="P:fatty acid biosynthetic process"/>
    <property type="evidence" value="ECO:0007669"/>
    <property type="project" value="UniProtKB-UniRule"/>
</dbReference>